<dbReference type="InterPro" id="IPR045851">
    <property type="entry name" value="AMP-bd_C_sf"/>
</dbReference>
<dbReference type="PANTHER" id="PTHR45527">
    <property type="entry name" value="NONRIBOSOMAL PEPTIDE SYNTHETASE"/>
    <property type="match status" value="1"/>
</dbReference>
<reference evidence="6 7" key="1">
    <citation type="submission" date="2022-04" db="EMBL/GenBank/DDBJ databases">
        <title>Positive selection, recombination, and allopatry shape intraspecific diversity of widespread and dominant cyanobacteria.</title>
        <authorList>
            <person name="Wei J."/>
            <person name="Shu W."/>
            <person name="Hu C."/>
        </authorList>
    </citation>
    <scope>NUCLEOTIDE SEQUENCE [LARGE SCALE GENOMIC DNA]</scope>
    <source>
        <strain evidence="6 7">GB2-A4</strain>
    </source>
</reference>
<dbReference type="PROSITE" id="PS00455">
    <property type="entry name" value="AMP_BINDING"/>
    <property type="match status" value="1"/>
</dbReference>
<dbReference type="Gene3D" id="3.30.559.30">
    <property type="entry name" value="Nonribosomal peptide synthetase, condensation domain"/>
    <property type="match status" value="2"/>
</dbReference>
<sequence length="1620" mass="181999">MSAETMNDLAKRIAALSPEQRKLFEQRLKQQREQSAQVFMIPRRQSGNSLPLSFDQERIWFFEQLEPNSCLYNIPFAVRLEGTLDAIALQQSFSAIMQRHESLRTTFTTQDGQPIQVIHPTLACQLVLREISDRQILESQESELASLLFQESQRPFDLAHGPLLRAVLLRLNPTHHVLLVVLHHLIADGWSRGVFIEELAACYQAFNRQVPVSLPELPIQYGDVAVWQRQWLESEAAKSQLTYWQQQLQDLPILNLPTDKSRPSSQTFNGAKLPVQLSDFLTRSLKALSQQEGTTLFMTLLTAFNLLLHYYSGQEDVVVGTDVANRNRTETERLIGLFVNQLVLRTDLSGNPTFRQLLARVRQVTVDAYAHQDLPFNTLVEALNPNRASGRSPLFQVKFVLQNAPMPPLALPGLTVTPLEEIDTQTATLDLFFALSETEQGLVGAIEYNTDLFVAATVQRLLGHFQHLLEQVVAHPDRHLCEFSLLTAAEWEQITSWNQTDPQVDALESESTLVELFEAQVARTPNAIAVTYEDQSLTYSELNQRANQLAHYLRSLGVRPEVLVGLCVERSLEMIVGILAILKAGAAYVPLDPSYPLERLAFMLHDAQVPVLVTMSSYEQQLSIQKTVICLDRDATVISQQSLDNLVSGVTADHLAYVIYTSGSTGKPKGVLVNHRNVVRLFTATQPWYHFNDQDVWTLFHSYAFDFSVWEIWGALLYGGRLVVVSYWNTRSPEAFYKLLCQERVTVLNQTPSAFRQLIQAETALGMSPDLSLRLVIFGGEALSYSSLQPWLERHGDQSPQLVNMYGITETTVHVTYHPLSMVVSDATKSVVGKPIPDLQVYILNQYQQPVPIGVPGEMYVGGAGVARGYLNRPELTQERFITNPFSEHSSPLSPLSSLLYRSGDLARYLPDGTIEYLGRIDHQVKLRGFRIELGEIEAALGQHSGVQEQAVIVREGQDESEQLVAYIVPQAEATPDLISQLRDWLKARLPEYMVPTAFVALDSIPLTPNGKLDRKNLPAPTGDAVVRSQLIAPRTATEKQLAEIWSQLLGIEAIGIQDNFFELGGHSLLATQVISRIRETLGIDISLRQIFAYPTIVEFAVQVEQASNTTTAVPPLQRLAQRQQLPLSFAQQRLWFLHQLNPDDLSYNCAGAIQLQGQLNIAALEQSLNALIQRHEVLRTQFVVEEGQPIQVILPTLQISLPVVDLRQDNADLSSWLQKATQQRFDLTQAPLFRFTLLRLTDTNHTLLMSLHHIISDAWSIGVFLQELAELYTVFITPPCGNAFSERSSPHPAGTLSANAPHPTLRERFQRTLLTPLPIQYADFAVWQRQWLQGEVLESQLAYWKTQFREIPPPLKFAIANTSPEAPATSQGARHPLTLTTHLTTALKTLSQETDATLFMTLLAGFNALLHYATQQMDIAVGSPIANRNRREIEGLIGFFVNTLVLRTDLSGDPTFRELVLRVRETALGAYANQDVPFERLVTELQIDRQLGQSPLFQTWFVLQNTPMPSIELPGLQLALSDLDVGVVRHDLKLDLTETTAGLEGFFEYKTAQFEAIAITRLASLYQTLLETVIAQPDIRLSRLTQILAETEKQQQQQAGQAFKATQRQKLSQIKRKRS</sequence>
<dbReference type="InterPro" id="IPR020845">
    <property type="entry name" value="AMP-binding_CS"/>
</dbReference>
<keyword evidence="7" id="KW-1185">Reference proteome</keyword>
<dbReference type="Pfam" id="PF00668">
    <property type="entry name" value="Condensation"/>
    <property type="match status" value="3"/>
</dbReference>
<evidence type="ECO:0000256" key="3">
    <source>
        <dbReference type="ARBA" id="ARBA00022553"/>
    </source>
</evidence>
<dbReference type="Gene3D" id="2.30.38.10">
    <property type="entry name" value="Luciferase, Domain 3"/>
    <property type="match status" value="1"/>
</dbReference>
<dbReference type="PANTHER" id="PTHR45527:SF14">
    <property type="entry name" value="PLIPASTATIN SYNTHASE SUBUNIT B"/>
    <property type="match status" value="1"/>
</dbReference>
<name>A0ABV0JC29_9CYAN</name>
<dbReference type="CDD" id="cd19531">
    <property type="entry name" value="LCL_NRPS-like"/>
    <property type="match status" value="2"/>
</dbReference>
<dbReference type="NCBIfam" id="TIGR01733">
    <property type="entry name" value="AA-adenyl-dom"/>
    <property type="match status" value="1"/>
</dbReference>
<dbReference type="EMBL" id="JAMPKM010000013">
    <property type="protein sequence ID" value="MEP0819199.1"/>
    <property type="molecule type" value="Genomic_DNA"/>
</dbReference>
<dbReference type="InterPro" id="IPR009081">
    <property type="entry name" value="PP-bd_ACP"/>
</dbReference>
<evidence type="ECO:0000259" key="5">
    <source>
        <dbReference type="PROSITE" id="PS50075"/>
    </source>
</evidence>
<dbReference type="InterPro" id="IPR025110">
    <property type="entry name" value="AMP-bd_C"/>
</dbReference>
<organism evidence="6 7">
    <name type="scientific">Trichocoleus desertorum GB2-A4</name>
    <dbReference type="NCBI Taxonomy" id="2933944"/>
    <lineage>
        <taxon>Bacteria</taxon>
        <taxon>Bacillati</taxon>
        <taxon>Cyanobacteriota</taxon>
        <taxon>Cyanophyceae</taxon>
        <taxon>Leptolyngbyales</taxon>
        <taxon>Trichocoleusaceae</taxon>
        <taxon>Trichocoleus</taxon>
    </lineage>
</organism>
<dbReference type="InterPro" id="IPR020806">
    <property type="entry name" value="PKS_PP-bd"/>
</dbReference>
<evidence type="ECO:0000313" key="6">
    <source>
        <dbReference type="EMBL" id="MEP0819199.1"/>
    </source>
</evidence>
<dbReference type="RefSeq" id="WP_190442895.1">
    <property type="nucleotide sequence ID" value="NZ_JAMPKM010000013.1"/>
</dbReference>
<dbReference type="InterPro" id="IPR010071">
    <property type="entry name" value="AA_adenyl_dom"/>
</dbReference>
<dbReference type="InterPro" id="IPR000873">
    <property type="entry name" value="AMP-dep_synth/lig_dom"/>
</dbReference>
<dbReference type="CDD" id="cd17643">
    <property type="entry name" value="A_NRPS_Cytc1-like"/>
    <property type="match status" value="1"/>
</dbReference>
<dbReference type="SUPFAM" id="SSF52777">
    <property type="entry name" value="CoA-dependent acyltransferases"/>
    <property type="match status" value="4"/>
</dbReference>
<comment type="caution">
    <text evidence="6">The sequence shown here is derived from an EMBL/GenBank/DDBJ whole genome shotgun (WGS) entry which is preliminary data.</text>
</comment>
<comment type="cofactor">
    <cofactor evidence="1">
        <name>pantetheine 4'-phosphate</name>
        <dbReference type="ChEBI" id="CHEBI:47942"/>
    </cofactor>
</comment>
<dbReference type="SUPFAM" id="SSF47336">
    <property type="entry name" value="ACP-like"/>
    <property type="match status" value="1"/>
</dbReference>
<evidence type="ECO:0000256" key="2">
    <source>
        <dbReference type="ARBA" id="ARBA00022450"/>
    </source>
</evidence>
<dbReference type="Gene3D" id="3.30.559.10">
    <property type="entry name" value="Chloramphenicol acetyltransferase-like domain"/>
    <property type="match status" value="2"/>
</dbReference>
<gene>
    <name evidence="6" type="ORF">NC998_19035</name>
</gene>
<dbReference type="Pfam" id="PF00501">
    <property type="entry name" value="AMP-binding"/>
    <property type="match status" value="1"/>
</dbReference>
<dbReference type="Pfam" id="PF00550">
    <property type="entry name" value="PP-binding"/>
    <property type="match status" value="1"/>
</dbReference>
<dbReference type="Pfam" id="PF13193">
    <property type="entry name" value="AMP-binding_C"/>
    <property type="match status" value="1"/>
</dbReference>
<keyword evidence="2" id="KW-0596">Phosphopantetheine</keyword>
<dbReference type="InterPro" id="IPR006162">
    <property type="entry name" value="Ppantetheine_attach_site"/>
</dbReference>
<dbReference type="Gene3D" id="3.30.300.30">
    <property type="match status" value="1"/>
</dbReference>
<dbReference type="InterPro" id="IPR023213">
    <property type="entry name" value="CAT-like_dom_sf"/>
</dbReference>
<keyword evidence="3" id="KW-0597">Phosphoprotein</keyword>
<dbReference type="InterPro" id="IPR001242">
    <property type="entry name" value="Condensation_dom"/>
</dbReference>
<dbReference type="Proteomes" id="UP001464891">
    <property type="component" value="Unassembled WGS sequence"/>
</dbReference>
<evidence type="ECO:0000256" key="1">
    <source>
        <dbReference type="ARBA" id="ARBA00001957"/>
    </source>
</evidence>
<dbReference type="Gene3D" id="3.40.50.980">
    <property type="match status" value="2"/>
</dbReference>
<dbReference type="PROSITE" id="PS00012">
    <property type="entry name" value="PHOSPHOPANTETHEINE"/>
    <property type="match status" value="1"/>
</dbReference>
<evidence type="ECO:0000256" key="4">
    <source>
        <dbReference type="SAM" id="MobiDB-lite"/>
    </source>
</evidence>
<dbReference type="Gene3D" id="1.10.1200.10">
    <property type="entry name" value="ACP-like"/>
    <property type="match status" value="1"/>
</dbReference>
<dbReference type="PROSITE" id="PS50075">
    <property type="entry name" value="CARRIER"/>
    <property type="match status" value="1"/>
</dbReference>
<dbReference type="InterPro" id="IPR036736">
    <property type="entry name" value="ACP-like_sf"/>
</dbReference>
<dbReference type="SUPFAM" id="SSF56801">
    <property type="entry name" value="Acetyl-CoA synthetase-like"/>
    <property type="match status" value="1"/>
</dbReference>
<dbReference type="SMART" id="SM00823">
    <property type="entry name" value="PKS_PP"/>
    <property type="match status" value="1"/>
</dbReference>
<feature type="domain" description="Carrier" evidence="5">
    <location>
        <begin position="1033"/>
        <end position="1108"/>
    </location>
</feature>
<protein>
    <submittedName>
        <fullName evidence="6">Non-ribosomal peptide synthetase</fullName>
    </submittedName>
</protein>
<feature type="region of interest" description="Disordered" evidence="4">
    <location>
        <begin position="1599"/>
        <end position="1620"/>
    </location>
</feature>
<proteinExistence type="predicted"/>
<accession>A0ABV0JC29</accession>
<evidence type="ECO:0000313" key="7">
    <source>
        <dbReference type="Proteomes" id="UP001464891"/>
    </source>
</evidence>